<dbReference type="AlphaFoldDB" id="A0A9W7XWY3"/>
<feature type="compositionally biased region" description="Basic and acidic residues" evidence="2">
    <location>
        <begin position="190"/>
        <end position="203"/>
    </location>
</feature>
<evidence type="ECO:0000313" key="5">
    <source>
        <dbReference type="Proteomes" id="UP001149813"/>
    </source>
</evidence>
<evidence type="ECO:0000256" key="2">
    <source>
        <dbReference type="SAM" id="MobiDB-lite"/>
    </source>
</evidence>
<name>A0A9W7XWY3_9FUNG</name>
<dbReference type="Pfam" id="PF00076">
    <property type="entry name" value="RRM_1"/>
    <property type="match status" value="1"/>
</dbReference>
<feature type="compositionally biased region" description="Pro residues" evidence="2">
    <location>
        <begin position="155"/>
        <end position="164"/>
    </location>
</feature>
<protein>
    <recommendedName>
        <fullName evidence="3">RRM domain-containing protein</fullName>
    </recommendedName>
</protein>
<feature type="compositionally biased region" description="Basic and acidic residues" evidence="2">
    <location>
        <begin position="314"/>
        <end position="324"/>
    </location>
</feature>
<keyword evidence="1" id="KW-0694">RNA-binding</keyword>
<feature type="region of interest" description="Disordered" evidence="2">
    <location>
        <begin position="107"/>
        <end position="423"/>
    </location>
</feature>
<gene>
    <name evidence="4" type="ORF">LPJ53_005707</name>
</gene>
<feature type="compositionally biased region" description="Polar residues" evidence="2">
    <location>
        <begin position="125"/>
        <end position="139"/>
    </location>
</feature>
<dbReference type="InterPro" id="IPR035979">
    <property type="entry name" value="RBD_domain_sf"/>
</dbReference>
<accession>A0A9W7XWY3</accession>
<dbReference type="PROSITE" id="PS50102">
    <property type="entry name" value="RRM"/>
    <property type="match status" value="1"/>
</dbReference>
<evidence type="ECO:0000256" key="1">
    <source>
        <dbReference type="PROSITE-ProRule" id="PRU00176"/>
    </source>
</evidence>
<feature type="compositionally biased region" description="Basic residues" evidence="2">
    <location>
        <begin position="261"/>
        <end position="272"/>
    </location>
</feature>
<evidence type="ECO:0000259" key="3">
    <source>
        <dbReference type="PROSITE" id="PS50102"/>
    </source>
</evidence>
<dbReference type="EMBL" id="JANBOJ010000380">
    <property type="protein sequence ID" value="KAJ1719550.1"/>
    <property type="molecule type" value="Genomic_DNA"/>
</dbReference>
<dbReference type="OrthoDB" id="5599742at2759"/>
<dbReference type="InterPro" id="IPR012677">
    <property type="entry name" value="Nucleotide-bd_a/b_plait_sf"/>
</dbReference>
<comment type="caution">
    <text evidence="4">The sequence shown here is derived from an EMBL/GenBank/DDBJ whole genome shotgun (WGS) entry which is preliminary data.</text>
</comment>
<dbReference type="Gene3D" id="3.30.70.330">
    <property type="match status" value="1"/>
</dbReference>
<dbReference type="GO" id="GO:0003723">
    <property type="term" value="F:RNA binding"/>
    <property type="evidence" value="ECO:0007669"/>
    <property type="project" value="UniProtKB-UniRule"/>
</dbReference>
<dbReference type="InterPro" id="IPR000504">
    <property type="entry name" value="RRM_dom"/>
</dbReference>
<reference evidence="4" key="1">
    <citation type="submission" date="2022-07" db="EMBL/GenBank/DDBJ databases">
        <title>Phylogenomic reconstructions and comparative analyses of Kickxellomycotina fungi.</title>
        <authorList>
            <person name="Reynolds N.K."/>
            <person name="Stajich J.E."/>
            <person name="Barry K."/>
            <person name="Grigoriev I.V."/>
            <person name="Crous P."/>
            <person name="Smith M.E."/>
        </authorList>
    </citation>
    <scope>NUCLEOTIDE SEQUENCE</scope>
    <source>
        <strain evidence="4">NBRC 32514</strain>
    </source>
</reference>
<dbReference type="CDD" id="cd00590">
    <property type="entry name" value="RRM_SF"/>
    <property type="match status" value="1"/>
</dbReference>
<organism evidence="4 5">
    <name type="scientific">Coemansia erecta</name>
    <dbReference type="NCBI Taxonomy" id="147472"/>
    <lineage>
        <taxon>Eukaryota</taxon>
        <taxon>Fungi</taxon>
        <taxon>Fungi incertae sedis</taxon>
        <taxon>Zoopagomycota</taxon>
        <taxon>Kickxellomycotina</taxon>
        <taxon>Kickxellomycetes</taxon>
        <taxon>Kickxellales</taxon>
        <taxon>Kickxellaceae</taxon>
        <taxon>Coemansia</taxon>
    </lineage>
</organism>
<feature type="compositionally biased region" description="Basic and acidic residues" evidence="2">
    <location>
        <begin position="286"/>
        <end position="301"/>
    </location>
</feature>
<dbReference type="SMART" id="SM00360">
    <property type="entry name" value="RRM"/>
    <property type="match status" value="1"/>
</dbReference>
<dbReference type="Proteomes" id="UP001149813">
    <property type="component" value="Unassembled WGS sequence"/>
</dbReference>
<sequence length="423" mass="47948">MKKGQFSRRLFVTGFPKFVKHGELTSRFEEFGTIISTRMVLGSPGTDEFPYAFIEFQTSTDATLARNGMMNAAIRGYQLEVHFDSRIPLSIKPSNMPREFHEAAFSPIHAVPPPPPPMHMRRGSNEGSIHSSHSQVISPQPSPDYNRDARASIPRGPPPPPPHPSQLYSQDRHGDFDSHGQHPPVSPHMQDGHYTQDRRRNTDRSGAPVRNRSYSKFPGGNKPYSRSGPSPYSNRYERQPYGGPRYAHSGRPSYGRSSNNNHHHHPGSHHRHSNGDGHSRQRQHDRRQYDDQQGRSPDMDRSGGVTPLYDEGDYTPRNHRDRSDSPTQRRRLMDEDEYDRHLNDTFDDEVIPERDNYSAVTPRQSRSPEHAPDMDRSDSQVSLGLYKGGGHWSTKVSPRGKTFDDSEEGLLIAPEIRPRSGSA</sequence>
<proteinExistence type="predicted"/>
<feature type="compositionally biased region" description="Basic and acidic residues" evidence="2">
    <location>
        <begin position="366"/>
        <end position="378"/>
    </location>
</feature>
<dbReference type="SUPFAM" id="SSF54928">
    <property type="entry name" value="RNA-binding domain, RBD"/>
    <property type="match status" value="1"/>
</dbReference>
<feature type="compositionally biased region" description="Basic and acidic residues" evidence="2">
    <location>
        <begin position="170"/>
        <end position="180"/>
    </location>
</feature>
<feature type="domain" description="RRM" evidence="3">
    <location>
        <begin position="8"/>
        <end position="86"/>
    </location>
</feature>
<keyword evidence="5" id="KW-1185">Reference proteome</keyword>
<evidence type="ECO:0000313" key="4">
    <source>
        <dbReference type="EMBL" id="KAJ1719550.1"/>
    </source>
</evidence>